<dbReference type="OrthoDB" id="9812260at2"/>
<proteinExistence type="predicted"/>
<dbReference type="GO" id="GO:0052621">
    <property type="term" value="F:diguanylate cyclase activity"/>
    <property type="evidence" value="ECO:0007669"/>
    <property type="project" value="UniProtKB-EC"/>
</dbReference>
<dbReference type="InterPro" id="IPR043128">
    <property type="entry name" value="Rev_trsase/Diguanyl_cyclase"/>
</dbReference>
<dbReference type="InterPro" id="IPR000160">
    <property type="entry name" value="GGDEF_dom"/>
</dbReference>
<feature type="domain" description="GGDEF" evidence="4">
    <location>
        <begin position="117"/>
        <end position="249"/>
    </location>
</feature>
<evidence type="ECO:0000313" key="6">
    <source>
        <dbReference type="Proteomes" id="UP000596977"/>
    </source>
</evidence>
<comment type="caution">
    <text evidence="5">The sequence shown here is derived from an EMBL/GenBank/DDBJ whole genome shotgun (WGS) entry which is preliminary data.</text>
</comment>
<keyword evidence="3" id="KW-0812">Transmembrane</keyword>
<dbReference type="SUPFAM" id="SSF55073">
    <property type="entry name" value="Nucleotide cyclase"/>
    <property type="match status" value="1"/>
</dbReference>
<dbReference type="PANTHER" id="PTHR45138:SF9">
    <property type="entry name" value="DIGUANYLATE CYCLASE DGCM-RELATED"/>
    <property type="match status" value="1"/>
</dbReference>
<dbReference type="InterPro" id="IPR050469">
    <property type="entry name" value="Diguanylate_Cyclase"/>
</dbReference>
<comment type="catalytic activity">
    <reaction evidence="2">
        <text>2 GTP = 3',3'-c-di-GMP + 2 diphosphate</text>
        <dbReference type="Rhea" id="RHEA:24898"/>
        <dbReference type="ChEBI" id="CHEBI:33019"/>
        <dbReference type="ChEBI" id="CHEBI:37565"/>
        <dbReference type="ChEBI" id="CHEBI:58805"/>
        <dbReference type="EC" id="2.7.7.65"/>
    </reaction>
</comment>
<sequence length="266" mass="29339">MTGSSANIPLYRPIRVLIWTTIGPLACTLISLGYTMATFRTLGEAVYNQALINAILLPLALSIPLFLFVSVKLCELAEANETLGRMAATDELTSCLNRAALIALIEDDLAQNAARHHYGAFLVLDVDNFKYVNDRFGHHVGDQALTLIAQTLRKAVRRGDMVGRLGGEEFGIFLPGIDLRSARMVAERVRQAIAETEFYPDGEQHRLTVSIGGIMCDNRARFEDLFARADRHLYAAKKAGRNRVAFADPMNISEHMQHQSALPPSG</sequence>
<dbReference type="EC" id="2.7.7.65" evidence="1"/>
<accession>A0A916W2C9</accession>
<evidence type="ECO:0000256" key="3">
    <source>
        <dbReference type="SAM" id="Phobius"/>
    </source>
</evidence>
<evidence type="ECO:0000256" key="1">
    <source>
        <dbReference type="ARBA" id="ARBA00012528"/>
    </source>
</evidence>
<gene>
    <name evidence="5" type="ORF">GCM10011499_33620</name>
</gene>
<keyword evidence="3" id="KW-0472">Membrane</keyword>
<dbReference type="PANTHER" id="PTHR45138">
    <property type="entry name" value="REGULATORY COMPONENTS OF SENSORY TRANSDUCTION SYSTEM"/>
    <property type="match status" value="1"/>
</dbReference>
<dbReference type="AlphaFoldDB" id="A0A916W2C9"/>
<evidence type="ECO:0000256" key="2">
    <source>
        <dbReference type="ARBA" id="ARBA00034247"/>
    </source>
</evidence>
<dbReference type="RefSeq" id="WP_127071350.1">
    <property type="nucleotide sequence ID" value="NZ_BMKB01000006.1"/>
</dbReference>
<dbReference type="EMBL" id="BMKB01000006">
    <property type="protein sequence ID" value="GGA60633.1"/>
    <property type="molecule type" value="Genomic_DNA"/>
</dbReference>
<protein>
    <recommendedName>
        <fullName evidence="1">diguanylate cyclase</fullName>
        <ecNumber evidence="1">2.7.7.65</ecNumber>
    </recommendedName>
</protein>
<dbReference type="GO" id="GO:1902201">
    <property type="term" value="P:negative regulation of bacterial-type flagellum-dependent cell motility"/>
    <property type="evidence" value="ECO:0007669"/>
    <property type="project" value="TreeGrafter"/>
</dbReference>
<keyword evidence="3" id="KW-1133">Transmembrane helix</keyword>
<keyword evidence="6" id="KW-1185">Reference proteome</keyword>
<feature type="transmembrane region" description="Helical" evidence="3">
    <location>
        <begin position="16"/>
        <end position="39"/>
    </location>
</feature>
<dbReference type="Gene3D" id="3.30.70.270">
    <property type="match status" value="1"/>
</dbReference>
<dbReference type="InterPro" id="IPR029787">
    <property type="entry name" value="Nucleotide_cyclase"/>
</dbReference>
<dbReference type="PROSITE" id="PS50887">
    <property type="entry name" value="GGDEF"/>
    <property type="match status" value="1"/>
</dbReference>
<dbReference type="Proteomes" id="UP000596977">
    <property type="component" value="Unassembled WGS sequence"/>
</dbReference>
<organism evidence="5 6">
    <name type="scientific">Pelagibacterium lentulum</name>
    <dbReference type="NCBI Taxonomy" id="2029865"/>
    <lineage>
        <taxon>Bacteria</taxon>
        <taxon>Pseudomonadati</taxon>
        <taxon>Pseudomonadota</taxon>
        <taxon>Alphaproteobacteria</taxon>
        <taxon>Hyphomicrobiales</taxon>
        <taxon>Devosiaceae</taxon>
        <taxon>Pelagibacterium</taxon>
    </lineage>
</organism>
<dbReference type="GO" id="GO:0043709">
    <property type="term" value="P:cell adhesion involved in single-species biofilm formation"/>
    <property type="evidence" value="ECO:0007669"/>
    <property type="project" value="TreeGrafter"/>
</dbReference>
<dbReference type="Pfam" id="PF00990">
    <property type="entry name" value="GGDEF"/>
    <property type="match status" value="1"/>
</dbReference>
<evidence type="ECO:0000313" key="5">
    <source>
        <dbReference type="EMBL" id="GGA60633.1"/>
    </source>
</evidence>
<dbReference type="NCBIfam" id="TIGR00254">
    <property type="entry name" value="GGDEF"/>
    <property type="match status" value="1"/>
</dbReference>
<dbReference type="FunFam" id="3.30.70.270:FF:000001">
    <property type="entry name" value="Diguanylate cyclase domain protein"/>
    <property type="match status" value="1"/>
</dbReference>
<feature type="transmembrane region" description="Helical" evidence="3">
    <location>
        <begin position="51"/>
        <end position="71"/>
    </location>
</feature>
<dbReference type="SMART" id="SM00267">
    <property type="entry name" value="GGDEF"/>
    <property type="match status" value="1"/>
</dbReference>
<dbReference type="GO" id="GO:0005886">
    <property type="term" value="C:plasma membrane"/>
    <property type="evidence" value="ECO:0007669"/>
    <property type="project" value="TreeGrafter"/>
</dbReference>
<evidence type="ECO:0000259" key="4">
    <source>
        <dbReference type="PROSITE" id="PS50887"/>
    </source>
</evidence>
<reference evidence="5 6" key="1">
    <citation type="journal article" date="2014" name="Int. J. Syst. Evol. Microbiol.">
        <title>Complete genome sequence of Corynebacterium casei LMG S-19264T (=DSM 44701T), isolated from a smear-ripened cheese.</title>
        <authorList>
            <consortium name="US DOE Joint Genome Institute (JGI-PGF)"/>
            <person name="Walter F."/>
            <person name="Albersmeier A."/>
            <person name="Kalinowski J."/>
            <person name="Ruckert C."/>
        </authorList>
    </citation>
    <scope>NUCLEOTIDE SEQUENCE [LARGE SCALE GENOMIC DNA]</scope>
    <source>
        <strain evidence="5 6">CGMCC 1.15896</strain>
    </source>
</reference>
<dbReference type="CDD" id="cd01949">
    <property type="entry name" value="GGDEF"/>
    <property type="match status" value="1"/>
</dbReference>
<name>A0A916W2C9_9HYPH</name>